<dbReference type="Proteomes" id="UP000009309">
    <property type="component" value="Unassembled WGS sequence"/>
</dbReference>
<reference evidence="3 4" key="1">
    <citation type="journal article" date="2012" name="J. Bacteriol.">
        <title>Genome Sequence of the Filamentous Bacterium Fibrisoma limi BUZ 3T.</title>
        <authorList>
            <person name="Filippini M."/>
            <person name="Qi W."/>
            <person name="Jaenicke S."/>
            <person name="Goesmann A."/>
            <person name="Smits T.H."/>
            <person name="Bagheri H.C."/>
        </authorList>
    </citation>
    <scope>NUCLEOTIDE SEQUENCE [LARGE SCALE GENOMIC DNA]</scope>
    <source>
        <strain evidence="4">BUZ 3T</strain>
    </source>
</reference>
<name>I2GE54_9BACT</name>
<accession>I2GE54</accession>
<keyword evidence="3" id="KW-0255">Endonuclease</keyword>
<feature type="transmembrane region" description="Helical" evidence="1">
    <location>
        <begin position="12"/>
        <end position="35"/>
    </location>
</feature>
<protein>
    <submittedName>
        <fullName evidence="3">Endonuclease/exonuclease/phosphatase</fullName>
    </submittedName>
</protein>
<dbReference type="Pfam" id="PF03372">
    <property type="entry name" value="Exo_endo_phos"/>
    <property type="match status" value="1"/>
</dbReference>
<proteinExistence type="predicted"/>
<gene>
    <name evidence="3" type="ORF">BN8_01153</name>
</gene>
<evidence type="ECO:0000313" key="3">
    <source>
        <dbReference type="EMBL" id="CCH52179.1"/>
    </source>
</evidence>
<keyword evidence="3" id="KW-0269">Exonuclease</keyword>
<evidence type="ECO:0000313" key="4">
    <source>
        <dbReference type="Proteomes" id="UP000009309"/>
    </source>
</evidence>
<dbReference type="eggNOG" id="COG3021">
    <property type="taxonomic scope" value="Bacteria"/>
</dbReference>
<dbReference type="GO" id="GO:0004519">
    <property type="term" value="F:endonuclease activity"/>
    <property type="evidence" value="ECO:0007669"/>
    <property type="project" value="UniProtKB-KW"/>
</dbReference>
<keyword evidence="1" id="KW-0472">Membrane</keyword>
<feature type="domain" description="Endonuclease/exonuclease/phosphatase" evidence="2">
    <location>
        <begin position="116"/>
        <end position="365"/>
    </location>
</feature>
<dbReference type="STRING" id="1185876.BN8_01153"/>
<dbReference type="Gene3D" id="3.60.10.10">
    <property type="entry name" value="Endonuclease/exonuclease/phosphatase"/>
    <property type="match status" value="1"/>
</dbReference>
<sequence>MRFRVGELIAYFFRSLFWSFNLLLVLYTLLAYWLLYKLPIEHWSAGMIMITLPVAWVFNLIVVFFWLATRPWRSWLSGLVLILGVILFGERTFQWHQSTGNAAVSTPSHPVIKVFSYNVGMFNLSDYWARQRSSPPIRRTLNYVLRYDAPIKCFQEFCSSTTLPEYNMVRRFRNAGYEHSVVLYPELLGTDYGDLGVAIFSKYPIIHSGREIFNGRNGLVWANIKVGNDTIRIINVHLHSMGIRVGKVLRQDELTGVKQETRGILSALRFGFMERREQVRKVERHITESEFPVIVTGDHNDTPYSVVYERMRRVLRNSFEAAGSGFGFTYNRLPGFIRIDHQFFDPKHFDALDFETINYVRYSDHYPIMGTYRIK</sequence>
<dbReference type="RefSeq" id="WP_009280763.1">
    <property type="nucleotide sequence ID" value="NZ_CAIT01000005.1"/>
</dbReference>
<dbReference type="InterPro" id="IPR036691">
    <property type="entry name" value="Endo/exonu/phosph_ase_sf"/>
</dbReference>
<dbReference type="AlphaFoldDB" id="I2GE54"/>
<keyword evidence="3" id="KW-0378">Hydrolase</keyword>
<comment type="caution">
    <text evidence="3">The sequence shown here is derived from an EMBL/GenBank/DDBJ whole genome shotgun (WGS) entry which is preliminary data.</text>
</comment>
<dbReference type="GO" id="GO:0004527">
    <property type="term" value="F:exonuclease activity"/>
    <property type="evidence" value="ECO:0007669"/>
    <property type="project" value="UniProtKB-KW"/>
</dbReference>
<organism evidence="3 4">
    <name type="scientific">Fibrisoma limi BUZ 3</name>
    <dbReference type="NCBI Taxonomy" id="1185876"/>
    <lineage>
        <taxon>Bacteria</taxon>
        <taxon>Pseudomonadati</taxon>
        <taxon>Bacteroidota</taxon>
        <taxon>Cytophagia</taxon>
        <taxon>Cytophagales</taxon>
        <taxon>Spirosomataceae</taxon>
        <taxon>Fibrisoma</taxon>
    </lineage>
</organism>
<keyword evidence="1" id="KW-0812">Transmembrane</keyword>
<keyword evidence="1" id="KW-1133">Transmembrane helix</keyword>
<evidence type="ECO:0000256" key="1">
    <source>
        <dbReference type="SAM" id="Phobius"/>
    </source>
</evidence>
<feature type="transmembrane region" description="Helical" evidence="1">
    <location>
        <begin position="47"/>
        <end position="66"/>
    </location>
</feature>
<keyword evidence="3" id="KW-0540">Nuclease</keyword>
<dbReference type="SUPFAM" id="SSF56219">
    <property type="entry name" value="DNase I-like"/>
    <property type="match status" value="1"/>
</dbReference>
<feature type="transmembrane region" description="Helical" evidence="1">
    <location>
        <begin position="72"/>
        <end position="89"/>
    </location>
</feature>
<evidence type="ECO:0000259" key="2">
    <source>
        <dbReference type="Pfam" id="PF03372"/>
    </source>
</evidence>
<dbReference type="InterPro" id="IPR005135">
    <property type="entry name" value="Endo/exonuclease/phosphatase"/>
</dbReference>
<dbReference type="OrthoDB" id="635146at2"/>
<dbReference type="EMBL" id="CAIT01000005">
    <property type="protein sequence ID" value="CCH52179.1"/>
    <property type="molecule type" value="Genomic_DNA"/>
</dbReference>
<dbReference type="CDD" id="cd09084">
    <property type="entry name" value="EEP-2"/>
    <property type="match status" value="1"/>
</dbReference>
<keyword evidence="4" id="KW-1185">Reference proteome</keyword>